<organism evidence="14 15">
    <name type="scientific">Desulfopila aestuarii DSM 18488</name>
    <dbReference type="NCBI Taxonomy" id="1121416"/>
    <lineage>
        <taxon>Bacteria</taxon>
        <taxon>Pseudomonadati</taxon>
        <taxon>Thermodesulfobacteriota</taxon>
        <taxon>Desulfobulbia</taxon>
        <taxon>Desulfobulbales</taxon>
        <taxon>Desulfocapsaceae</taxon>
        <taxon>Desulfopila</taxon>
    </lineage>
</organism>
<dbReference type="RefSeq" id="WP_234981177.1">
    <property type="nucleotide sequence ID" value="NZ_FRFE01000013.1"/>
</dbReference>
<dbReference type="InterPro" id="IPR020855">
    <property type="entry name" value="Ureohydrolase_Mn_BS"/>
</dbReference>
<comment type="catalytic activity">
    <reaction evidence="8 13">
        <text>L-arginine + H2O = urea + L-ornithine</text>
        <dbReference type="Rhea" id="RHEA:20569"/>
        <dbReference type="ChEBI" id="CHEBI:15377"/>
        <dbReference type="ChEBI" id="CHEBI:16199"/>
        <dbReference type="ChEBI" id="CHEBI:32682"/>
        <dbReference type="ChEBI" id="CHEBI:46911"/>
        <dbReference type="EC" id="3.5.3.1"/>
    </reaction>
</comment>
<sequence length="297" mass="32002">MMSKKIRIIGIPMDLGQNQRGVDMGPSAIRYAGLAPTLQALGHETFDSGDITIPGHYSLKNTSLEERLPPIRQACQRAYELGKTAVTNGEIPIFLGGDHSASLGTVGGVSHDSPVGLIWVDAHGDFNTPETSASGNVHGMPLAVLLGKGAKELVDVGRPGAKMTPEHVVVIGVRDLDEKEKVLLKNSGCTVFTMRDIDEFGMRTILQNTLEKFKDLPRIHLSFDMDVIDPIEVPGVGTPSHGGLTYREAQLLMETLADTNKLHSVDVMEINPILDISNRSAQMAVSLMASLFGKSII</sequence>
<feature type="binding site" evidence="10">
    <location>
        <position position="224"/>
    </location>
    <ligand>
        <name>Mn(2+)</name>
        <dbReference type="ChEBI" id="CHEBI:29035"/>
        <label>1</label>
    </ligand>
</feature>
<keyword evidence="15" id="KW-1185">Reference proteome</keyword>
<dbReference type="EC" id="3.5.3.1" evidence="2 9"/>
<dbReference type="NCBIfam" id="TIGR01229">
    <property type="entry name" value="rocF_arginase"/>
    <property type="match status" value="1"/>
</dbReference>
<evidence type="ECO:0000256" key="12">
    <source>
        <dbReference type="RuleBase" id="RU003684"/>
    </source>
</evidence>
<dbReference type="STRING" id="1121416.SAMN02745220_02744"/>
<dbReference type="CDD" id="cd09989">
    <property type="entry name" value="Arginase"/>
    <property type="match status" value="1"/>
</dbReference>
<keyword evidence="4 13" id="KW-0056">Arginine metabolism</keyword>
<dbReference type="InterPro" id="IPR006035">
    <property type="entry name" value="Ureohydrolase"/>
</dbReference>
<protein>
    <recommendedName>
        <fullName evidence="3 9">Arginase</fullName>
        <ecNumber evidence="2 9">3.5.3.1</ecNumber>
    </recommendedName>
</protein>
<dbReference type="Pfam" id="PF00491">
    <property type="entry name" value="Arginase"/>
    <property type="match status" value="1"/>
</dbReference>
<dbReference type="AlphaFoldDB" id="A0A1M7Y9H8"/>
<dbReference type="GO" id="GO:0000050">
    <property type="term" value="P:urea cycle"/>
    <property type="evidence" value="ECO:0007669"/>
    <property type="project" value="UniProtKB-UniPathway"/>
</dbReference>
<dbReference type="PIRSF" id="PIRSF036979">
    <property type="entry name" value="Arginase"/>
    <property type="match status" value="1"/>
</dbReference>
<evidence type="ECO:0000256" key="8">
    <source>
        <dbReference type="ARBA" id="ARBA00047391"/>
    </source>
</evidence>
<evidence type="ECO:0000256" key="11">
    <source>
        <dbReference type="PROSITE-ProRule" id="PRU00742"/>
    </source>
</evidence>
<dbReference type="GO" id="GO:0005737">
    <property type="term" value="C:cytoplasm"/>
    <property type="evidence" value="ECO:0007669"/>
    <property type="project" value="TreeGrafter"/>
</dbReference>
<dbReference type="PROSITE" id="PS01053">
    <property type="entry name" value="ARGINASE_1"/>
    <property type="match status" value="1"/>
</dbReference>
<keyword evidence="5 10" id="KW-0479">Metal-binding</keyword>
<comment type="pathway">
    <text evidence="1">Nitrogen metabolism; urea cycle; L-ornithine and urea from L-arginine: step 1/1.</text>
</comment>
<evidence type="ECO:0000256" key="4">
    <source>
        <dbReference type="ARBA" id="ARBA00022503"/>
    </source>
</evidence>
<dbReference type="PRINTS" id="PR00116">
    <property type="entry name" value="ARGINASE"/>
</dbReference>
<feature type="binding site" evidence="10">
    <location>
        <position position="99"/>
    </location>
    <ligand>
        <name>Mn(2+)</name>
        <dbReference type="ChEBI" id="CHEBI:29035"/>
        <label>1</label>
    </ligand>
</feature>
<feature type="binding site" evidence="10">
    <location>
        <position position="226"/>
    </location>
    <ligand>
        <name>Mn(2+)</name>
        <dbReference type="ChEBI" id="CHEBI:29035"/>
        <label>1</label>
    </ligand>
</feature>
<dbReference type="PANTHER" id="PTHR43782:SF3">
    <property type="entry name" value="ARGINASE"/>
    <property type="match status" value="1"/>
</dbReference>
<gene>
    <name evidence="14" type="ORF">SAMN02745220_02744</name>
</gene>
<dbReference type="InterPro" id="IPR014033">
    <property type="entry name" value="Arginase"/>
</dbReference>
<dbReference type="GO" id="GO:0004053">
    <property type="term" value="F:arginase activity"/>
    <property type="evidence" value="ECO:0007669"/>
    <property type="project" value="UniProtKB-UniRule"/>
</dbReference>
<dbReference type="InterPro" id="IPR023696">
    <property type="entry name" value="Ureohydrolase_dom_sf"/>
</dbReference>
<dbReference type="GO" id="GO:0030145">
    <property type="term" value="F:manganese ion binding"/>
    <property type="evidence" value="ECO:0007669"/>
    <property type="project" value="TreeGrafter"/>
</dbReference>
<evidence type="ECO:0000256" key="10">
    <source>
        <dbReference type="PIRSR" id="PIRSR036979-1"/>
    </source>
</evidence>
<feature type="binding site" evidence="10">
    <location>
        <position position="125"/>
    </location>
    <ligand>
        <name>Mn(2+)</name>
        <dbReference type="ChEBI" id="CHEBI:29035"/>
        <label>1</label>
    </ligand>
</feature>
<dbReference type="SUPFAM" id="SSF52768">
    <property type="entry name" value="Arginase/deacetylase"/>
    <property type="match status" value="1"/>
</dbReference>
<feature type="binding site" evidence="10">
    <location>
        <position position="123"/>
    </location>
    <ligand>
        <name>Mn(2+)</name>
        <dbReference type="ChEBI" id="CHEBI:29035"/>
        <label>1</label>
    </ligand>
</feature>
<evidence type="ECO:0000256" key="9">
    <source>
        <dbReference type="NCBIfam" id="TIGR01229"/>
    </source>
</evidence>
<evidence type="ECO:0000256" key="7">
    <source>
        <dbReference type="ARBA" id="ARBA00023211"/>
    </source>
</evidence>
<dbReference type="Gene3D" id="3.40.800.10">
    <property type="entry name" value="Ureohydrolase domain"/>
    <property type="match status" value="1"/>
</dbReference>
<evidence type="ECO:0000256" key="1">
    <source>
        <dbReference type="ARBA" id="ARBA00005098"/>
    </source>
</evidence>
<evidence type="ECO:0000256" key="2">
    <source>
        <dbReference type="ARBA" id="ARBA00012168"/>
    </source>
</evidence>
<dbReference type="Proteomes" id="UP000184603">
    <property type="component" value="Unassembled WGS sequence"/>
</dbReference>
<evidence type="ECO:0000313" key="15">
    <source>
        <dbReference type="Proteomes" id="UP000184603"/>
    </source>
</evidence>
<evidence type="ECO:0000256" key="5">
    <source>
        <dbReference type="ARBA" id="ARBA00022723"/>
    </source>
</evidence>
<name>A0A1M7Y9H8_9BACT</name>
<accession>A0A1M7Y9H8</accession>
<evidence type="ECO:0000256" key="3">
    <source>
        <dbReference type="ARBA" id="ARBA00018123"/>
    </source>
</evidence>
<dbReference type="GO" id="GO:0006525">
    <property type="term" value="P:arginine metabolic process"/>
    <property type="evidence" value="ECO:0007669"/>
    <property type="project" value="UniProtKB-KW"/>
</dbReference>
<dbReference type="EMBL" id="FRFE01000013">
    <property type="protein sequence ID" value="SHO49226.1"/>
    <property type="molecule type" value="Genomic_DNA"/>
</dbReference>
<feature type="binding site" evidence="10">
    <location>
        <position position="121"/>
    </location>
    <ligand>
        <name>Mn(2+)</name>
        <dbReference type="ChEBI" id="CHEBI:29035"/>
        <label>1</label>
    </ligand>
</feature>
<evidence type="ECO:0000256" key="13">
    <source>
        <dbReference type="RuleBase" id="RU361159"/>
    </source>
</evidence>
<proteinExistence type="inferred from homology"/>
<evidence type="ECO:0000313" key="14">
    <source>
        <dbReference type="EMBL" id="SHO49226.1"/>
    </source>
</evidence>
<dbReference type="PANTHER" id="PTHR43782">
    <property type="entry name" value="ARGINASE"/>
    <property type="match status" value="1"/>
</dbReference>
<keyword evidence="7 10" id="KW-0464">Manganese</keyword>
<dbReference type="UniPathway" id="UPA00158">
    <property type="reaction ID" value="UER00270"/>
</dbReference>
<reference evidence="14 15" key="1">
    <citation type="submission" date="2016-12" db="EMBL/GenBank/DDBJ databases">
        <authorList>
            <person name="Song W.-J."/>
            <person name="Kurnit D.M."/>
        </authorList>
    </citation>
    <scope>NUCLEOTIDE SEQUENCE [LARGE SCALE GENOMIC DNA]</scope>
    <source>
        <strain evidence="14 15">DSM 18488</strain>
    </source>
</reference>
<keyword evidence="6 12" id="KW-0378">Hydrolase</keyword>
<dbReference type="FunFam" id="3.40.800.10:FF:000012">
    <property type="entry name" value="Arginase"/>
    <property type="match status" value="1"/>
</dbReference>
<comment type="cofactor">
    <cofactor evidence="10 13">
        <name>Mn(2+)</name>
        <dbReference type="ChEBI" id="CHEBI:29035"/>
    </cofactor>
    <text evidence="10 13">Binds 2 manganese ions per subunit.</text>
</comment>
<evidence type="ECO:0000256" key="6">
    <source>
        <dbReference type="ARBA" id="ARBA00022801"/>
    </source>
</evidence>
<dbReference type="PROSITE" id="PS51409">
    <property type="entry name" value="ARGINASE_2"/>
    <property type="match status" value="1"/>
</dbReference>
<comment type="similarity">
    <text evidence="11 12">Belongs to the arginase family.</text>
</comment>